<reference evidence="2" key="1">
    <citation type="submission" date="2023-07" db="EMBL/GenBank/DDBJ databases">
        <authorList>
            <consortium name="AG Swart"/>
            <person name="Singh M."/>
            <person name="Singh A."/>
            <person name="Seah K."/>
            <person name="Emmerich C."/>
        </authorList>
    </citation>
    <scope>NUCLEOTIDE SEQUENCE</scope>
    <source>
        <strain evidence="2">DP1</strain>
    </source>
</reference>
<feature type="compositionally biased region" description="Polar residues" evidence="1">
    <location>
        <begin position="104"/>
        <end position="115"/>
    </location>
</feature>
<feature type="compositionally biased region" description="Polar residues" evidence="1">
    <location>
        <begin position="332"/>
        <end position="344"/>
    </location>
</feature>
<dbReference type="AlphaFoldDB" id="A0AAD1YBG1"/>
<evidence type="ECO:0000313" key="3">
    <source>
        <dbReference type="Proteomes" id="UP001295684"/>
    </source>
</evidence>
<feature type="region of interest" description="Disordered" evidence="1">
    <location>
        <begin position="383"/>
        <end position="432"/>
    </location>
</feature>
<organism evidence="2 3">
    <name type="scientific">Euplotes crassus</name>
    <dbReference type="NCBI Taxonomy" id="5936"/>
    <lineage>
        <taxon>Eukaryota</taxon>
        <taxon>Sar</taxon>
        <taxon>Alveolata</taxon>
        <taxon>Ciliophora</taxon>
        <taxon>Intramacronucleata</taxon>
        <taxon>Spirotrichea</taxon>
        <taxon>Hypotrichia</taxon>
        <taxon>Euplotida</taxon>
        <taxon>Euplotidae</taxon>
        <taxon>Moneuplotes</taxon>
    </lineage>
</organism>
<feature type="region of interest" description="Disordered" evidence="1">
    <location>
        <begin position="321"/>
        <end position="351"/>
    </location>
</feature>
<proteinExistence type="predicted"/>
<sequence>MKKDHRNNLYEKIREAHERKKKVEGNNFLAPTKTALFGLEVRFRYVERQMKAEKRKMRSKGTGSHKRKPGEKGTLNRHALPEYMRSKSGRFNDNFHQRGRYKSSNKSQNKTQIIQNSDPMSSSENDEDEDFDSQNMENNLFKNISNPVRPQHELLMKPPVGSILHKKQNSGFEVYNSSENTSPYKENLPQSPPASSMNLDILGNTGLKLLELRGNISAQKDLKKSDQKRQSETHKHHNNFFYRRGVSEATKELPSCFLPYKKPQNQSTAANTKRLIEIKAALKEKAKIKKEGPRDELEAMIESTMKEHNRLMKISKNIKIHHQPLSRRRNNLETSSNAHPSYTDQDQEHPHKNQIMAAKLIGETEELETAYKEYVQKIKKEKKDQDLYKPEPDEGGNHHEGAIPRNRRKLEKAEEASNETESDKKAAKQKPIVTVQYPKSIYKYLSGNSLKDLNLNKFRKSDI</sequence>
<feature type="compositionally biased region" description="Basic residues" evidence="1">
    <location>
        <begin position="53"/>
        <end position="69"/>
    </location>
</feature>
<evidence type="ECO:0000313" key="2">
    <source>
        <dbReference type="EMBL" id="CAI2387730.1"/>
    </source>
</evidence>
<protein>
    <submittedName>
        <fullName evidence="2">Uncharacterized protein</fullName>
    </submittedName>
</protein>
<dbReference type="Proteomes" id="UP001295684">
    <property type="component" value="Unassembled WGS sequence"/>
</dbReference>
<keyword evidence="3" id="KW-1185">Reference proteome</keyword>
<accession>A0AAD1YBG1</accession>
<feature type="compositionally biased region" description="Basic and acidic residues" evidence="1">
    <location>
        <begin position="411"/>
        <end position="426"/>
    </location>
</feature>
<dbReference type="EMBL" id="CAMPGE010030220">
    <property type="protein sequence ID" value="CAI2387730.1"/>
    <property type="molecule type" value="Genomic_DNA"/>
</dbReference>
<feature type="compositionally biased region" description="Basic and acidic residues" evidence="1">
    <location>
        <begin position="383"/>
        <end position="402"/>
    </location>
</feature>
<evidence type="ECO:0000256" key="1">
    <source>
        <dbReference type="SAM" id="MobiDB-lite"/>
    </source>
</evidence>
<feature type="region of interest" description="Disordered" evidence="1">
    <location>
        <begin position="50"/>
        <end position="133"/>
    </location>
</feature>
<name>A0AAD1YBG1_EUPCR</name>
<gene>
    <name evidence="2" type="ORF">ECRASSUSDP1_LOCUS29364</name>
</gene>
<comment type="caution">
    <text evidence="2">The sequence shown here is derived from an EMBL/GenBank/DDBJ whole genome shotgun (WGS) entry which is preliminary data.</text>
</comment>